<dbReference type="InterPro" id="IPR010445">
    <property type="entry name" value="LapA_dom"/>
</dbReference>
<accession>A0A2R4M7V6</accession>
<dbReference type="GO" id="GO:0005886">
    <property type="term" value="C:plasma membrane"/>
    <property type="evidence" value="ECO:0007669"/>
    <property type="project" value="InterPro"/>
</dbReference>
<evidence type="ECO:0000313" key="9">
    <source>
        <dbReference type="Proteomes" id="UP000241447"/>
    </source>
</evidence>
<keyword evidence="3 6" id="KW-1133">Transmembrane helix</keyword>
<evidence type="ECO:0000256" key="1">
    <source>
        <dbReference type="ARBA" id="ARBA00022475"/>
    </source>
</evidence>
<feature type="coiled-coil region" evidence="5">
    <location>
        <begin position="81"/>
        <end position="108"/>
    </location>
</feature>
<keyword evidence="1" id="KW-1003">Cell membrane</keyword>
<evidence type="ECO:0000256" key="6">
    <source>
        <dbReference type="SAM" id="Phobius"/>
    </source>
</evidence>
<dbReference type="KEGG" id="cbak:DA792_03495"/>
<evidence type="ECO:0000313" key="8">
    <source>
        <dbReference type="EMBL" id="AVW93291.1"/>
    </source>
</evidence>
<gene>
    <name evidence="8" type="ORF">DA792_03495</name>
</gene>
<keyword evidence="5" id="KW-0175">Coiled coil</keyword>
<dbReference type="EMBL" id="CP028475">
    <property type="protein sequence ID" value="AVW93291.1"/>
    <property type="molecule type" value="Genomic_DNA"/>
</dbReference>
<protein>
    <submittedName>
        <fullName evidence="8">DUF1049 domain-containing protein</fullName>
    </submittedName>
</protein>
<evidence type="ECO:0000256" key="4">
    <source>
        <dbReference type="ARBA" id="ARBA00023136"/>
    </source>
</evidence>
<feature type="domain" description="Lipopolysaccharide assembly protein A" evidence="7">
    <location>
        <begin position="46"/>
        <end position="95"/>
    </location>
</feature>
<proteinExistence type="predicted"/>
<keyword evidence="2 6" id="KW-0812">Transmembrane</keyword>
<dbReference type="Pfam" id="PF06305">
    <property type="entry name" value="LapA_dom"/>
    <property type="match status" value="1"/>
</dbReference>
<keyword evidence="4 6" id="KW-0472">Membrane</keyword>
<evidence type="ECO:0000256" key="3">
    <source>
        <dbReference type="ARBA" id="ARBA00022989"/>
    </source>
</evidence>
<evidence type="ECO:0000256" key="2">
    <source>
        <dbReference type="ARBA" id="ARBA00022692"/>
    </source>
</evidence>
<organism evidence="8 9">
    <name type="scientific">Celeribacter baekdonensis</name>
    <dbReference type="NCBI Taxonomy" id="875171"/>
    <lineage>
        <taxon>Bacteria</taxon>
        <taxon>Pseudomonadati</taxon>
        <taxon>Pseudomonadota</taxon>
        <taxon>Alphaproteobacteria</taxon>
        <taxon>Rhodobacterales</taxon>
        <taxon>Roseobacteraceae</taxon>
        <taxon>Celeribacter</taxon>
    </lineage>
</organism>
<dbReference type="OrthoDB" id="7689797at2"/>
<dbReference type="Proteomes" id="UP000241447">
    <property type="component" value="Chromosome"/>
</dbReference>
<dbReference type="AlphaFoldDB" id="A0A2R4M7V6"/>
<evidence type="ECO:0000256" key="5">
    <source>
        <dbReference type="SAM" id="Coils"/>
    </source>
</evidence>
<feature type="transmembrane region" description="Helical" evidence="6">
    <location>
        <begin position="47"/>
        <end position="69"/>
    </location>
</feature>
<name>A0A2R4M7V6_9RHOB</name>
<reference evidence="8 9" key="1">
    <citation type="submission" date="2018-03" db="EMBL/GenBank/DDBJ databases">
        <title>The Complete Genome of Celeribacter baekdonensis strain LH4, a Thiosulfate-Oxidizing Alphaproteobacterium Isolated from Gulf of Mexico Continental Slope Sediments.</title>
        <authorList>
            <person name="Flood B.E."/>
            <person name="Bailey J.V."/>
            <person name="Leprich D."/>
        </authorList>
    </citation>
    <scope>NUCLEOTIDE SEQUENCE [LARGE SCALE GENOMIC DNA]</scope>
    <source>
        <strain evidence="8 9">LH4</strain>
    </source>
</reference>
<sequence length="116" mass="12810">MMRYIRYAFLAALAVVLVTVALANRDVVVLHLLPVELAGLTGLSLSVSLPMFVVIFGAIVAGLLIGFVWEYMREYKHRSAASGHKREKEKLAREVNKLKTAKAKSEGDEVLALLEN</sequence>
<evidence type="ECO:0000259" key="7">
    <source>
        <dbReference type="Pfam" id="PF06305"/>
    </source>
</evidence>